<organism evidence="2 4">
    <name type="scientific">Serratia fonticola</name>
    <dbReference type="NCBI Taxonomy" id="47917"/>
    <lineage>
        <taxon>Bacteria</taxon>
        <taxon>Pseudomonadati</taxon>
        <taxon>Pseudomonadota</taxon>
        <taxon>Gammaproteobacteria</taxon>
        <taxon>Enterobacterales</taxon>
        <taxon>Yersiniaceae</taxon>
        <taxon>Serratia</taxon>
    </lineage>
</organism>
<evidence type="ECO:0000313" key="5">
    <source>
        <dbReference type="Proteomes" id="UP000503464"/>
    </source>
</evidence>
<evidence type="ECO:0000313" key="2">
    <source>
        <dbReference type="EMBL" id="VEI66263.1"/>
    </source>
</evidence>
<sequence length="53" mass="5815">MSESTSVKGYNNRTTQIACPKCAYVTEQQCSKLRKLSTLICPNCGTQFAPKQG</sequence>
<dbReference type="NCBIfam" id="NF038384">
    <property type="entry name" value="zinc_YnfU_fam"/>
    <property type="match status" value="1"/>
</dbReference>
<dbReference type="GeneID" id="65843830"/>
<dbReference type="Proteomes" id="UP001235341">
    <property type="component" value="Chromosome"/>
</dbReference>
<dbReference type="Pfam" id="PF23499">
    <property type="entry name" value="YnfU"/>
    <property type="match status" value="1"/>
</dbReference>
<reference evidence="1" key="3">
    <citation type="submission" date="2022-06" db="EMBL/GenBank/DDBJ databases">
        <title>Genome sequences of seven Enterobacteriaceae strains isolated from Canadian wastewater treatment facilities.</title>
        <authorList>
            <person name="Huang H."/>
            <person name="Chmara J.T."/>
            <person name="Duceppe M.-O."/>
        </authorList>
    </citation>
    <scope>NUCLEOTIDE SEQUENCE</scope>
    <source>
        <strain evidence="1">HH13</strain>
    </source>
</reference>
<dbReference type="EMBL" id="CP054160">
    <property type="protein sequence ID" value="QXT42860.1"/>
    <property type="molecule type" value="Genomic_DNA"/>
</dbReference>
<dbReference type="Proteomes" id="UP000270487">
    <property type="component" value="Chromosome"/>
</dbReference>
<reference evidence="2 4" key="1">
    <citation type="submission" date="2018-12" db="EMBL/GenBank/DDBJ databases">
        <authorList>
            <consortium name="Pathogen Informatics"/>
        </authorList>
    </citation>
    <scope>NUCLEOTIDE SEQUENCE [LARGE SCALE GENOMIC DNA]</scope>
    <source>
        <strain evidence="2 4">NCTC13193</strain>
    </source>
</reference>
<accession>A0A370T4V8</accession>
<reference evidence="5" key="2">
    <citation type="submission" date="2020-03" db="EMBL/GenBank/DDBJ databases">
        <title>Genome sequences of seven Enterobacteriaceae strains isolated from Canadian wastewater treatment facilities.</title>
        <authorList>
            <person name="Huang H."/>
            <person name="Chmara J.T."/>
            <person name="Duceppe M.-O."/>
        </authorList>
    </citation>
    <scope>NUCLEOTIDE SEQUENCE [LARGE SCALE GENOMIC DNA]</scope>
    <source>
        <strain evidence="5">Biosolid 3</strain>
    </source>
</reference>
<evidence type="ECO:0000313" key="4">
    <source>
        <dbReference type="Proteomes" id="UP000270487"/>
    </source>
</evidence>
<evidence type="ECO:0000313" key="6">
    <source>
        <dbReference type="Proteomes" id="UP001235341"/>
    </source>
</evidence>
<dbReference type="Proteomes" id="UP000503464">
    <property type="component" value="Chromosome"/>
</dbReference>
<keyword evidence="6" id="KW-1185">Reference proteome</keyword>
<dbReference type="EMBL" id="LR134492">
    <property type="protein sequence ID" value="VEI66263.1"/>
    <property type="molecule type" value="Genomic_DNA"/>
</dbReference>
<evidence type="ECO:0000313" key="1">
    <source>
        <dbReference type="EMBL" id="QXT42860.1"/>
    </source>
</evidence>
<dbReference type="InterPro" id="IPR057793">
    <property type="entry name" value="YnfU-like"/>
</dbReference>
<name>A0A370T4V8_SERFO</name>
<dbReference type="EMBL" id="CP133586">
    <property type="protein sequence ID" value="WMT16129.1"/>
    <property type="molecule type" value="Genomic_DNA"/>
</dbReference>
<evidence type="ECO:0000313" key="3">
    <source>
        <dbReference type="EMBL" id="WMT16129.1"/>
    </source>
</evidence>
<proteinExistence type="predicted"/>
<gene>
    <name evidence="1" type="ORF">G9399_27155</name>
    <name evidence="2" type="ORF">NCTC13193_01573</name>
    <name evidence="3" type="ORF">RFB13_07335</name>
</gene>
<dbReference type="AlphaFoldDB" id="A0A370T4V8"/>
<protein>
    <submittedName>
        <fullName evidence="1">YnfU family zinc-binding protein</fullName>
    </submittedName>
</protein>
<reference evidence="3 6" key="4">
    <citation type="submission" date="2023-08" db="EMBL/GenBank/DDBJ databases">
        <title>Complete Genome and Methylome dissection of Serratia fonticola NEB369.</title>
        <authorList>
            <person name="Fomenkov A."/>
            <person name="Roberts R.D."/>
        </authorList>
    </citation>
    <scope>NUCLEOTIDE SEQUENCE [LARGE SCALE GENOMIC DNA]</scope>
    <source>
        <strain evidence="3 6">NEB369</strain>
    </source>
</reference>
<dbReference type="RefSeq" id="WP_021180016.1">
    <property type="nucleotide sequence ID" value="NZ_CAMFLQ010000001.1"/>
</dbReference>